<sequence>MKKFPNAFVIIISVIILSWILTYLIPQGAYQGITDPESDITEVINDSYGQISAEHHSAFDLLLAIPKKIVGKANIIVLILLLGGCFYVIEKTRALTQGLQKLVTLLKGKKISID</sequence>
<protein>
    <submittedName>
        <fullName evidence="7">C4-dicarboxylate anaerobic carrier</fullName>
    </submittedName>
</protein>
<accession>A0A1G7FR99</accession>
<dbReference type="STRING" id="641691.SAMN05421636_107239"/>
<evidence type="ECO:0000313" key="7">
    <source>
        <dbReference type="EMBL" id="SDE78352.1"/>
    </source>
</evidence>
<evidence type="ECO:0000313" key="8">
    <source>
        <dbReference type="Proteomes" id="UP000199109"/>
    </source>
</evidence>
<proteinExistence type="predicted"/>
<dbReference type="GO" id="GO:0005886">
    <property type="term" value="C:plasma membrane"/>
    <property type="evidence" value="ECO:0007669"/>
    <property type="project" value="UniProtKB-SubCell"/>
</dbReference>
<name>A0A1G7FR99_9FLAO</name>
<dbReference type="InterPro" id="IPR018385">
    <property type="entry name" value="C4_dicarb_anaerob_car-like"/>
</dbReference>
<dbReference type="Proteomes" id="UP000199109">
    <property type="component" value="Unassembled WGS sequence"/>
</dbReference>
<evidence type="ECO:0000256" key="6">
    <source>
        <dbReference type="SAM" id="Phobius"/>
    </source>
</evidence>
<comment type="subcellular location">
    <subcellularLocation>
        <location evidence="1">Cell membrane</location>
        <topology evidence="1">Multi-pass membrane protein</topology>
    </subcellularLocation>
</comment>
<evidence type="ECO:0000256" key="5">
    <source>
        <dbReference type="ARBA" id="ARBA00023136"/>
    </source>
</evidence>
<keyword evidence="3 6" id="KW-0812">Transmembrane</keyword>
<organism evidence="7 8">
    <name type="scientific">Pricia antarctica</name>
    <dbReference type="NCBI Taxonomy" id="641691"/>
    <lineage>
        <taxon>Bacteria</taxon>
        <taxon>Pseudomonadati</taxon>
        <taxon>Bacteroidota</taxon>
        <taxon>Flavobacteriia</taxon>
        <taxon>Flavobacteriales</taxon>
        <taxon>Flavobacteriaceae</taxon>
        <taxon>Pricia</taxon>
    </lineage>
</organism>
<keyword evidence="5 6" id="KW-0472">Membrane</keyword>
<reference evidence="7 8" key="1">
    <citation type="submission" date="2016-10" db="EMBL/GenBank/DDBJ databases">
        <authorList>
            <person name="de Groot N.N."/>
        </authorList>
    </citation>
    <scope>NUCLEOTIDE SEQUENCE [LARGE SCALE GENOMIC DNA]</scope>
    <source>
        <strain evidence="7 8">DSM 23421</strain>
    </source>
</reference>
<keyword evidence="8" id="KW-1185">Reference proteome</keyword>
<dbReference type="RefSeq" id="WP_245726568.1">
    <property type="nucleotide sequence ID" value="NZ_FNAO01000007.1"/>
</dbReference>
<dbReference type="EMBL" id="FNAO01000007">
    <property type="protein sequence ID" value="SDE78352.1"/>
    <property type="molecule type" value="Genomic_DNA"/>
</dbReference>
<evidence type="ECO:0000256" key="4">
    <source>
        <dbReference type="ARBA" id="ARBA00022989"/>
    </source>
</evidence>
<evidence type="ECO:0000256" key="3">
    <source>
        <dbReference type="ARBA" id="ARBA00022692"/>
    </source>
</evidence>
<gene>
    <name evidence="7" type="ORF">SAMN05421636_107239</name>
</gene>
<keyword evidence="4 6" id="KW-1133">Transmembrane helix</keyword>
<keyword evidence="2" id="KW-1003">Cell membrane</keyword>
<evidence type="ECO:0000256" key="2">
    <source>
        <dbReference type="ARBA" id="ARBA00022475"/>
    </source>
</evidence>
<feature type="transmembrane region" description="Helical" evidence="6">
    <location>
        <begin position="7"/>
        <end position="25"/>
    </location>
</feature>
<feature type="transmembrane region" description="Helical" evidence="6">
    <location>
        <begin position="69"/>
        <end position="89"/>
    </location>
</feature>
<dbReference type="Pfam" id="PF03606">
    <property type="entry name" value="DcuC"/>
    <property type="match status" value="1"/>
</dbReference>
<evidence type="ECO:0000256" key="1">
    <source>
        <dbReference type="ARBA" id="ARBA00004651"/>
    </source>
</evidence>
<dbReference type="AlphaFoldDB" id="A0A1G7FR99"/>